<evidence type="ECO:0000256" key="1">
    <source>
        <dbReference type="SAM" id="MobiDB-lite"/>
    </source>
</evidence>
<evidence type="ECO:0000256" key="2">
    <source>
        <dbReference type="SAM" id="SignalP"/>
    </source>
</evidence>
<dbReference type="Proteomes" id="UP000305883">
    <property type="component" value="Unassembled WGS sequence"/>
</dbReference>
<feature type="region of interest" description="Disordered" evidence="1">
    <location>
        <begin position="102"/>
        <end position="148"/>
    </location>
</feature>
<feature type="signal peptide" evidence="2">
    <location>
        <begin position="1"/>
        <end position="17"/>
    </location>
</feature>
<comment type="caution">
    <text evidence="3">The sequence shown here is derived from an EMBL/GenBank/DDBJ whole genome shotgun (WGS) entry which is preliminary data.</text>
</comment>
<proteinExistence type="predicted"/>
<evidence type="ECO:0000313" key="4">
    <source>
        <dbReference type="Proteomes" id="UP000305883"/>
    </source>
</evidence>
<sequence length="148" mass="16122">MKFTLTALVAIIGVASAISVDAGLVKRQCIANGGEQLPPFPFHFSFSFPYPRSSTCYISLLNWMMLTAPNSTDFCFTSIADTKKPCCGGLVCRNKPAPNTNICEPEESPKVPQPRSEVVEKSEIPPAPQAQALPRAMPQIPRDEPIWG</sequence>
<accession>A0A4T0WEC5</accession>
<evidence type="ECO:0000313" key="3">
    <source>
        <dbReference type="EMBL" id="TID04235.1"/>
    </source>
</evidence>
<protein>
    <submittedName>
        <fullName evidence="3">Uncharacterized protein</fullName>
    </submittedName>
</protein>
<feature type="chain" id="PRO_5020583354" evidence="2">
    <location>
        <begin position="18"/>
        <end position="148"/>
    </location>
</feature>
<dbReference type="OrthoDB" id="4824095at2759"/>
<gene>
    <name evidence="3" type="ORF">CH35J_002059</name>
</gene>
<dbReference type="EMBL" id="MWPZ01000002">
    <property type="protein sequence ID" value="TID04235.1"/>
    <property type="molecule type" value="Genomic_DNA"/>
</dbReference>
<reference evidence="3 4" key="1">
    <citation type="journal article" date="2019" name="Genome Biol. Evol.">
        <title>Genomic Plasticity Mediated by Transposable Elements in the Plant Pathogenic Fungus Colletotrichum higginsianum.</title>
        <authorList>
            <person name="Tsushima A."/>
            <person name="Gan P."/>
            <person name="Kumakura N."/>
            <person name="Narusaka M."/>
            <person name="Takano Y."/>
            <person name="Narusaka Y."/>
            <person name="Shirasu K."/>
        </authorList>
    </citation>
    <scope>NUCLEOTIDE SEQUENCE [LARGE SCALE GENOMIC DNA]</scope>
    <source>
        <strain evidence="3 4">MAFF305635-RFP</strain>
    </source>
</reference>
<feature type="compositionally biased region" description="Low complexity" evidence="1">
    <location>
        <begin position="129"/>
        <end position="139"/>
    </location>
</feature>
<organism evidence="3 4">
    <name type="scientific">Colletotrichum higginsianum</name>
    <dbReference type="NCBI Taxonomy" id="80884"/>
    <lineage>
        <taxon>Eukaryota</taxon>
        <taxon>Fungi</taxon>
        <taxon>Dikarya</taxon>
        <taxon>Ascomycota</taxon>
        <taxon>Pezizomycotina</taxon>
        <taxon>Sordariomycetes</taxon>
        <taxon>Hypocreomycetidae</taxon>
        <taxon>Glomerellales</taxon>
        <taxon>Glomerellaceae</taxon>
        <taxon>Colletotrichum</taxon>
        <taxon>Colletotrichum destructivum species complex</taxon>
    </lineage>
</organism>
<keyword evidence="2" id="KW-0732">Signal</keyword>
<name>A0A4T0WEC5_9PEZI</name>
<dbReference type="AlphaFoldDB" id="A0A4T0WEC5"/>